<sequence length="569" mass="60827">MKSQILIWTLLRVRGVLAEADHGEMHMETRSITYLSTFLVPVSSPDQSNGRLTGPSSLQDIAGNISVSVIQTESQSALMTVVASGTTEASTSSGFESLSVESQLIQVQPGSETPITTEKITSTSSAVLESTFTTVSLITSTGIIEPPGRIVIFLIREPTPNTQKRSFNRQQNTDKRFVGNGNPDTCTYAESFNLAQEQLFIDGVPFFYNGQDYTELRARPVPLVGAVTRIIITSGRLLEIRNPDIPDGAGFCLARDGTVYVTFTSEPAGCVPIILEVYDKRQCQNDRLVDLDATTSAAETATSTSKAITSGSSTNIEGMYRRIFQRLYLIQFHNWHYHVGSFYRTTVSSPVPRDSSTEGVSLTTVLTLTSAVSTSSETEESTSIKPASSETSEAGTTSSEESTSSVEPETSTVQSTTAASESEPTTVQTATSTDSTTFETSTLQSTSSQSTSSESTTNRPSTTIAQIISNSQTTTTLSATPTNTDECTGLSDPCIASNGDRFDLSCSSNVVFLIGGGSEQAGLVGCLEDCSADPGCERVQYTKANQNCVFLVQKVGTVPNNAYDVAFRG</sequence>
<feature type="signal peptide" evidence="2">
    <location>
        <begin position="1"/>
        <end position="18"/>
    </location>
</feature>
<dbReference type="HOGENOM" id="CLU_008418_1_0_1"/>
<dbReference type="OrthoDB" id="3563678at2759"/>
<evidence type="ECO:0000313" key="5">
    <source>
        <dbReference type="Proteomes" id="UP000030753"/>
    </source>
</evidence>
<dbReference type="InterPro" id="IPR057230">
    <property type="entry name" value="DUF7908"/>
</dbReference>
<protein>
    <recommendedName>
        <fullName evidence="3">DUF7908 domain-containing protein</fullName>
    </recommendedName>
</protein>
<evidence type="ECO:0000259" key="3">
    <source>
        <dbReference type="Pfam" id="PF25485"/>
    </source>
</evidence>
<keyword evidence="2" id="KW-0732">Signal</keyword>
<dbReference type="AlphaFoldDB" id="W9HP28"/>
<proteinExistence type="predicted"/>
<name>W9HP28_FUSOX</name>
<feature type="domain" description="DUF7908" evidence="3">
    <location>
        <begin position="168"/>
        <end position="279"/>
    </location>
</feature>
<dbReference type="Proteomes" id="UP000030753">
    <property type="component" value="Unassembled WGS sequence"/>
</dbReference>
<evidence type="ECO:0000313" key="4">
    <source>
        <dbReference type="EMBL" id="EWY84378.1"/>
    </source>
</evidence>
<feature type="compositionally biased region" description="Low complexity" evidence="1">
    <location>
        <begin position="388"/>
        <end position="457"/>
    </location>
</feature>
<organism evidence="4 5">
    <name type="scientific">Fusarium oxysporum NRRL 32931</name>
    <dbReference type="NCBI Taxonomy" id="660029"/>
    <lineage>
        <taxon>Eukaryota</taxon>
        <taxon>Fungi</taxon>
        <taxon>Dikarya</taxon>
        <taxon>Ascomycota</taxon>
        <taxon>Pezizomycotina</taxon>
        <taxon>Sordariomycetes</taxon>
        <taxon>Hypocreomycetidae</taxon>
        <taxon>Hypocreales</taxon>
        <taxon>Nectriaceae</taxon>
        <taxon>Fusarium</taxon>
        <taxon>Fusarium oxysporum species complex</taxon>
    </lineage>
</organism>
<feature type="region of interest" description="Disordered" evidence="1">
    <location>
        <begin position="370"/>
        <end position="462"/>
    </location>
</feature>
<accession>W9HP28</accession>
<gene>
    <name evidence="4" type="ORF">FOYG_11838</name>
</gene>
<dbReference type="Pfam" id="PF25485">
    <property type="entry name" value="DUF7908"/>
    <property type="match status" value="1"/>
</dbReference>
<reference evidence="4 5" key="1">
    <citation type="submission" date="2011-06" db="EMBL/GenBank/DDBJ databases">
        <title>The Genome Sequence of Fusarium oxysporum FOSC 3-a.</title>
        <authorList>
            <consortium name="The Broad Institute Genome Sequencing Platform"/>
            <person name="Ma L.-J."/>
            <person name="Gale L.R."/>
            <person name="Schwartz D.C."/>
            <person name="Zhou S."/>
            <person name="Corby-Kistler H."/>
            <person name="Young S.K."/>
            <person name="Zeng Q."/>
            <person name="Gargeya S."/>
            <person name="Fitzgerald M."/>
            <person name="Haas B."/>
            <person name="Abouelleil A."/>
            <person name="Alvarado L."/>
            <person name="Arachchi H.M."/>
            <person name="Berlin A."/>
            <person name="Brown A."/>
            <person name="Chapman S.B."/>
            <person name="Chen Z."/>
            <person name="Dunbar C."/>
            <person name="Freedman E."/>
            <person name="Gearin G."/>
            <person name="Gellesch M."/>
            <person name="Goldberg J."/>
            <person name="Griggs A."/>
            <person name="Gujja S."/>
            <person name="Heiman D."/>
            <person name="Howarth C."/>
            <person name="Larson L."/>
            <person name="Lui A."/>
            <person name="MacDonald P.J.P."/>
            <person name="Mehta T."/>
            <person name="Montmayeur A."/>
            <person name="Murphy C."/>
            <person name="Neiman D."/>
            <person name="Pearson M."/>
            <person name="Priest M."/>
            <person name="Roberts A."/>
            <person name="Saif S."/>
            <person name="Shea T."/>
            <person name="Shenoy N."/>
            <person name="Sisk P."/>
            <person name="Stolte C."/>
            <person name="Sykes S."/>
            <person name="Wortman J."/>
            <person name="Nusbaum C."/>
            <person name="Birren B."/>
        </authorList>
    </citation>
    <scope>NUCLEOTIDE SEQUENCE [LARGE SCALE GENOMIC DNA]</scope>
    <source>
        <strain evidence="5">FOSC 3-a</strain>
    </source>
</reference>
<evidence type="ECO:0000256" key="2">
    <source>
        <dbReference type="SAM" id="SignalP"/>
    </source>
</evidence>
<dbReference type="EMBL" id="JH717846">
    <property type="protein sequence ID" value="EWY84378.1"/>
    <property type="molecule type" value="Genomic_DNA"/>
</dbReference>
<feature type="chain" id="PRO_5004922077" description="DUF7908 domain-containing protein" evidence="2">
    <location>
        <begin position="19"/>
        <end position="569"/>
    </location>
</feature>
<evidence type="ECO:0000256" key="1">
    <source>
        <dbReference type="SAM" id="MobiDB-lite"/>
    </source>
</evidence>